<accession>A0A934PS07</accession>
<dbReference type="InterPro" id="IPR039910">
    <property type="entry name" value="D15-like"/>
</dbReference>
<dbReference type="Pfam" id="PF01103">
    <property type="entry name" value="Omp85"/>
    <property type="match status" value="1"/>
</dbReference>
<dbReference type="AlphaFoldDB" id="A0A934PS07"/>
<dbReference type="EMBL" id="JAEHFW010000001">
    <property type="protein sequence ID" value="MBK0378146.1"/>
    <property type="molecule type" value="Genomic_DNA"/>
</dbReference>
<proteinExistence type="predicted"/>
<keyword evidence="5" id="KW-0998">Cell outer membrane</keyword>
<keyword evidence="8" id="KW-1185">Reference proteome</keyword>
<reference evidence="7" key="1">
    <citation type="submission" date="2020-12" db="EMBL/GenBank/DDBJ databases">
        <title>Bacterial novel species Mucilaginibacter sp. SD-g isolated from soil.</title>
        <authorList>
            <person name="Jung H.-Y."/>
        </authorList>
    </citation>
    <scope>NUCLEOTIDE SEQUENCE</scope>
    <source>
        <strain evidence="7">SD-g</strain>
    </source>
</reference>
<evidence type="ECO:0000256" key="3">
    <source>
        <dbReference type="ARBA" id="ARBA00022729"/>
    </source>
</evidence>
<comment type="subcellular location">
    <subcellularLocation>
        <location evidence="1">Membrane</location>
    </subcellularLocation>
</comment>
<evidence type="ECO:0000256" key="4">
    <source>
        <dbReference type="ARBA" id="ARBA00023136"/>
    </source>
</evidence>
<dbReference type="Gene3D" id="2.40.160.50">
    <property type="entry name" value="membrane protein fhac: a member of the omp85/tpsb transporter family"/>
    <property type="match status" value="1"/>
</dbReference>
<feature type="domain" description="Bacterial surface antigen (D15)" evidence="6">
    <location>
        <begin position="356"/>
        <end position="732"/>
    </location>
</feature>
<evidence type="ECO:0000256" key="2">
    <source>
        <dbReference type="ARBA" id="ARBA00022692"/>
    </source>
</evidence>
<organism evidence="7 8">
    <name type="scientific">Mucilaginibacter segetis</name>
    <dbReference type="NCBI Taxonomy" id="2793071"/>
    <lineage>
        <taxon>Bacteria</taxon>
        <taxon>Pseudomonadati</taxon>
        <taxon>Bacteroidota</taxon>
        <taxon>Sphingobacteriia</taxon>
        <taxon>Sphingobacteriales</taxon>
        <taxon>Sphingobacteriaceae</taxon>
        <taxon>Mucilaginibacter</taxon>
    </lineage>
</organism>
<evidence type="ECO:0000259" key="6">
    <source>
        <dbReference type="Pfam" id="PF01103"/>
    </source>
</evidence>
<keyword evidence="2" id="KW-0812">Transmembrane</keyword>
<dbReference type="PANTHER" id="PTHR12815">
    <property type="entry name" value="SORTING AND ASSEMBLY MACHINERY SAMM50 PROTEIN FAMILY MEMBER"/>
    <property type="match status" value="1"/>
</dbReference>
<dbReference type="PROSITE" id="PS51257">
    <property type="entry name" value="PROKAR_LIPOPROTEIN"/>
    <property type="match status" value="1"/>
</dbReference>
<protein>
    <submittedName>
        <fullName evidence="7">BamA/TamA family outer membrane protein</fullName>
    </submittedName>
</protein>
<name>A0A934PS07_9SPHI</name>
<evidence type="ECO:0000256" key="1">
    <source>
        <dbReference type="ARBA" id="ARBA00004370"/>
    </source>
</evidence>
<dbReference type="RefSeq" id="WP_200063671.1">
    <property type="nucleotide sequence ID" value="NZ_JAEHFW010000001.1"/>
</dbReference>
<evidence type="ECO:0000313" key="7">
    <source>
        <dbReference type="EMBL" id="MBK0378146.1"/>
    </source>
</evidence>
<evidence type="ECO:0000256" key="5">
    <source>
        <dbReference type="ARBA" id="ARBA00023237"/>
    </source>
</evidence>
<evidence type="ECO:0000313" key="8">
    <source>
        <dbReference type="Proteomes" id="UP000613193"/>
    </source>
</evidence>
<keyword evidence="4" id="KW-0472">Membrane</keyword>
<dbReference type="InterPro" id="IPR000184">
    <property type="entry name" value="Bac_surfAg_D15"/>
</dbReference>
<sequence length="763" mass="85792">MSKRLIYLILVTVLFSACSTTKFLPEGQKLYTGSKVNIEDKSISKGDAKALSSEMQALIRPKPNSSILGLRVKLWLYFKTKSRSNFIKRFFSKYGEPPVLISQVDLEKNSSIMQNRLENESYFQATVSGDTVGKKKTAKAIFTALPGPSYKIRNVSFPSGTSSLDTAVAGTASETLLKSGDKYNLDIIKSERIRIDSHLKEEGFFYFAPEDLIIKVDSTIADHHVDLLLRVKSTTSDKAGDIYTINKIFVYPTYSLRDTSLKKDQVYPYRWYNIIDPKHSVSPFLFANTVLLHPGDVYSRTVHNNSLNRFINLGPFSYVKNRFEDVSTADSNKLDVYYFLTQYKRKSLQAEILGRTTSANYTGTQLNLSWKNRNAFKGGEALTVTLFGSTDVQFSGQNSGYNVYQAGIQTTLSWPRIILSPFKLKADNAYIPRTNLSLSYTLVNRQKLYSLNSFTASFGYQWKSNEHVTNELNLTNINYTSPTNISQEYRDSIRNSNNPALGHVIDKQFTFGPSYSYTYTNTTETYKTNTFYYNGKVSLSANLYGLATGADTLAGKVRRLFGTPFNQFAKLENEIRFYHKTGANSSIASRLLVGIGYPYGNSTVLPYSQQFFIGGTNSLRGFRARSIGPGTYLPEQNTGDTGFLPDESGDIKIEANLEYRPKLFSIVRGALFVDAGNIWLLNSNPSQPGGEFTKKFLGELAADAGVGLRFDLSVLVLRTDLAFPIRKPYLPEGQRWVINKIDFGSSEWRRENLVFNLAIGYPF</sequence>
<comment type="caution">
    <text evidence="7">The sequence shown here is derived from an EMBL/GenBank/DDBJ whole genome shotgun (WGS) entry which is preliminary data.</text>
</comment>
<dbReference type="Proteomes" id="UP000613193">
    <property type="component" value="Unassembled WGS sequence"/>
</dbReference>
<gene>
    <name evidence="7" type="ORF">I5M19_02445</name>
</gene>
<dbReference type="PANTHER" id="PTHR12815:SF47">
    <property type="entry name" value="TRANSLOCATION AND ASSEMBLY MODULE SUBUNIT TAMA"/>
    <property type="match status" value="1"/>
</dbReference>
<dbReference type="GO" id="GO:0019867">
    <property type="term" value="C:outer membrane"/>
    <property type="evidence" value="ECO:0007669"/>
    <property type="project" value="InterPro"/>
</dbReference>
<keyword evidence="3" id="KW-0732">Signal</keyword>